<comment type="caution">
    <text evidence="2">The sequence shown here is derived from an EMBL/GenBank/DDBJ whole genome shotgun (WGS) entry which is preliminary data.</text>
</comment>
<keyword evidence="1" id="KW-0472">Membrane</keyword>
<keyword evidence="1" id="KW-1133">Transmembrane helix</keyword>
<dbReference type="AlphaFoldDB" id="A0A8H4AP60"/>
<organism evidence="2 3">
    <name type="scientific">Gigaspora margarita</name>
    <dbReference type="NCBI Taxonomy" id="4874"/>
    <lineage>
        <taxon>Eukaryota</taxon>
        <taxon>Fungi</taxon>
        <taxon>Fungi incertae sedis</taxon>
        <taxon>Mucoromycota</taxon>
        <taxon>Glomeromycotina</taxon>
        <taxon>Glomeromycetes</taxon>
        <taxon>Diversisporales</taxon>
        <taxon>Gigasporaceae</taxon>
        <taxon>Gigaspora</taxon>
    </lineage>
</organism>
<keyword evidence="3" id="KW-1185">Reference proteome</keyword>
<sequence>MSDAEGKWEFQSSRTYIIEVPFPLGKILEAQNILNAQDAQDVQDSNNDNDPIIFNNNSFIVTLKKVNTGFVAVAKFDTSIMTRDIFCAFIINAFVSAVGIAFIAAMGALGTSLAVGPFVIAGASLVFLVELCKQQAFAVADFMIRIICEGE</sequence>
<name>A0A8H4AP60_GIGMA</name>
<accession>A0A8H4AP60</accession>
<feature type="transmembrane region" description="Helical" evidence="1">
    <location>
        <begin position="85"/>
        <end position="108"/>
    </location>
</feature>
<evidence type="ECO:0000313" key="3">
    <source>
        <dbReference type="Proteomes" id="UP000439903"/>
    </source>
</evidence>
<proteinExistence type="predicted"/>
<dbReference type="EMBL" id="WTPW01000366">
    <property type="protein sequence ID" value="KAF0519096.1"/>
    <property type="molecule type" value="Genomic_DNA"/>
</dbReference>
<gene>
    <name evidence="2" type="ORF">F8M41_016663</name>
</gene>
<evidence type="ECO:0000256" key="1">
    <source>
        <dbReference type="SAM" id="Phobius"/>
    </source>
</evidence>
<dbReference type="Proteomes" id="UP000439903">
    <property type="component" value="Unassembled WGS sequence"/>
</dbReference>
<reference evidence="2 3" key="1">
    <citation type="journal article" date="2019" name="Environ. Microbiol.">
        <title>At the nexus of three kingdoms: the genome of the mycorrhizal fungus Gigaspora margarita provides insights into plant, endobacterial and fungal interactions.</title>
        <authorList>
            <person name="Venice F."/>
            <person name="Ghignone S."/>
            <person name="Salvioli di Fossalunga A."/>
            <person name="Amselem J."/>
            <person name="Novero M."/>
            <person name="Xianan X."/>
            <person name="Sedzielewska Toro K."/>
            <person name="Morin E."/>
            <person name="Lipzen A."/>
            <person name="Grigoriev I.V."/>
            <person name="Henrissat B."/>
            <person name="Martin F.M."/>
            <person name="Bonfante P."/>
        </authorList>
    </citation>
    <scope>NUCLEOTIDE SEQUENCE [LARGE SCALE GENOMIC DNA]</scope>
    <source>
        <strain evidence="2 3">BEG34</strain>
    </source>
</reference>
<protein>
    <submittedName>
        <fullName evidence="2">Uncharacterized protein</fullName>
    </submittedName>
</protein>
<evidence type="ECO:0000313" key="2">
    <source>
        <dbReference type="EMBL" id="KAF0519096.1"/>
    </source>
</evidence>
<keyword evidence="1" id="KW-0812">Transmembrane</keyword>
<feature type="transmembrane region" description="Helical" evidence="1">
    <location>
        <begin position="114"/>
        <end position="132"/>
    </location>
</feature>